<dbReference type="AlphaFoldDB" id="A0A162K0K4"/>
<dbReference type="InterPro" id="IPR039426">
    <property type="entry name" value="TonB-dep_rcpt-like"/>
</dbReference>
<dbReference type="GO" id="GO:0038023">
    <property type="term" value="F:signaling receptor activity"/>
    <property type="evidence" value="ECO:0007669"/>
    <property type="project" value="InterPro"/>
</dbReference>
<keyword evidence="4 14" id="KW-1134">Transmembrane beta strand</keyword>
<dbReference type="InterPro" id="IPR036942">
    <property type="entry name" value="Beta-barrel_TonB_sf"/>
</dbReference>
<sequence length="691" mass="75111">MTMRRLLLASTALSLVAPSLSFAAEDGATMLAPLMVESESGETLQQDGYVAIQGQQATKADAPIARIPQAVSTVTQAQMEDQKPRTLNEAISYSAGVDTGTFGFDTRYDAFKLRGFPAHYTGMFRDGLRQYNGPSAWFRNDPYTVEGIAILKGPASSLYGVSGPGGLVNLVTKRPKDQPFHEIELLGGTDDRRQAAFDLSGPVDDEGRVLYRLTGLARASDTTLDGYPDDKTLIAPAATIRFDEDTQLTLLGEYADATVGGTAVFYNPSYGVASHRYAGDPDYNDFNQIQWRAGYEFSHRVDDVLTLEQKLRYTDVSSDLEYRSYQVGGLAFPYWGHYREAMDAVTVDTLAKMVFDTGRVTHELVTGFDYTRASYDAWSAGSTVSSAAAAAARLGYGGGQETDQYGIYLHDQMVFGGWTVFASGRYDRVDTRVVAADRSSSDQDDQAFSGRLGVSYAFENGLTPYANVSSSFSPNIGLVYDDPYAGTGRAAEPTRALQKEIGVKYQIPGTNSLLSAALFDIDQEDGVVFDATTGVNRQRQLGMNSRGIEIEAVVSLDDGWSVVAAYTHQRVKIEKGIVGAEGKELSATPNDIASLWVHYDIADGALDGLGLGAGLRYFGKSWGDDVNSFKNDDRAFLDAAISYNLASLGQPGAEIQLNARNLFDSDDQSCSAGYCYRDEGRVVTTSLRYRF</sequence>
<evidence type="ECO:0000256" key="6">
    <source>
        <dbReference type="ARBA" id="ARBA00022692"/>
    </source>
</evidence>
<gene>
    <name evidence="19" type="ORF">AUP44_13960</name>
</gene>
<evidence type="ECO:0000259" key="18">
    <source>
        <dbReference type="Pfam" id="PF07715"/>
    </source>
</evidence>
<organism evidence="19 20">
    <name type="scientific">Tistrella mobilis</name>
    <dbReference type="NCBI Taxonomy" id="171437"/>
    <lineage>
        <taxon>Bacteria</taxon>
        <taxon>Pseudomonadati</taxon>
        <taxon>Pseudomonadota</taxon>
        <taxon>Alphaproteobacteria</taxon>
        <taxon>Geminicoccales</taxon>
        <taxon>Geminicoccaceae</taxon>
        <taxon>Tistrella</taxon>
    </lineage>
</organism>
<evidence type="ECO:0000256" key="3">
    <source>
        <dbReference type="ARBA" id="ARBA00022448"/>
    </source>
</evidence>
<dbReference type="InterPro" id="IPR010105">
    <property type="entry name" value="TonB_sidphr_rcpt"/>
</dbReference>
<feature type="chain" id="PRO_5007836267" evidence="16">
    <location>
        <begin position="24"/>
        <end position="691"/>
    </location>
</feature>
<accession>A0A162K0K4</accession>
<keyword evidence="11 14" id="KW-0472">Membrane</keyword>
<evidence type="ECO:0000256" key="16">
    <source>
        <dbReference type="SAM" id="SignalP"/>
    </source>
</evidence>
<evidence type="ECO:0000256" key="11">
    <source>
        <dbReference type="ARBA" id="ARBA00023136"/>
    </source>
</evidence>
<keyword evidence="10 15" id="KW-0798">TonB box</keyword>
<keyword evidence="13 14" id="KW-0998">Cell outer membrane</keyword>
<dbReference type="EMBL" id="LPZR01000203">
    <property type="protein sequence ID" value="KYO50240.1"/>
    <property type="molecule type" value="Genomic_DNA"/>
</dbReference>
<evidence type="ECO:0000256" key="13">
    <source>
        <dbReference type="ARBA" id="ARBA00023237"/>
    </source>
</evidence>
<feature type="domain" description="TonB-dependent receptor-like beta-barrel" evidence="17">
    <location>
        <begin position="242"/>
        <end position="662"/>
    </location>
</feature>
<evidence type="ECO:0000256" key="14">
    <source>
        <dbReference type="PROSITE-ProRule" id="PRU01360"/>
    </source>
</evidence>
<evidence type="ECO:0000256" key="2">
    <source>
        <dbReference type="ARBA" id="ARBA00009810"/>
    </source>
</evidence>
<keyword evidence="9" id="KW-0406">Ion transport</keyword>
<dbReference type="CDD" id="cd01347">
    <property type="entry name" value="ligand_gated_channel"/>
    <property type="match status" value="1"/>
</dbReference>
<dbReference type="Gene3D" id="2.170.130.10">
    <property type="entry name" value="TonB-dependent receptor, plug domain"/>
    <property type="match status" value="1"/>
</dbReference>
<reference evidence="19 20" key="1">
    <citation type="submission" date="2015-12" db="EMBL/GenBank/DDBJ databases">
        <title>Genome sequence of Tistrella mobilis MCCC 1A02139.</title>
        <authorList>
            <person name="Lu L."/>
            <person name="Lai Q."/>
            <person name="Shao Z."/>
            <person name="Qian P."/>
        </authorList>
    </citation>
    <scope>NUCLEOTIDE SEQUENCE [LARGE SCALE GENOMIC DNA]</scope>
    <source>
        <strain evidence="19 20">MCCC 1A02139</strain>
    </source>
</reference>
<feature type="signal peptide" evidence="16">
    <location>
        <begin position="1"/>
        <end position="23"/>
    </location>
</feature>
<keyword evidence="7 16" id="KW-0732">Signal</keyword>
<dbReference type="InterPro" id="IPR012910">
    <property type="entry name" value="Plug_dom"/>
</dbReference>
<proteinExistence type="inferred from homology"/>
<evidence type="ECO:0000256" key="9">
    <source>
        <dbReference type="ARBA" id="ARBA00023065"/>
    </source>
</evidence>
<feature type="domain" description="TonB-dependent receptor plug" evidence="18">
    <location>
        <begin position="65"/>
        <end position="166"/>
    </location>
</feature>
<keyword evidence="12 19" id="KW-0675">Receptor</keyword>
<dbReference type="InterPro" id="IPR000531">
    <property type="entry name" value="Beta-barrel_TonB"/>
</dbReference>
<evidence type="ECO:0000256" key="7">
    <source>
        <dbReference type="ARBA" id="ARBA00022729"/>
    </source>
</evidence>
<dbReference type="PROSITE" id="PS52016">
    <property type="entry name" value="TONB_DEPENDENT_REC_3"/>
    <property type="match status" value="1"/>
</dbReference>
<evidence type="ECO:0000256" key="8">
    <source>
        <dbReference type="ARBA" id="ARBA00023004"/>
    </source>
</evidence>
<dbReference type="Gene3D" id="2.40.170.20">
    <property type="entry name" value="TonB-dependent receptor, beta-barrel domain"/>
    <property type="match status" value="1"/>
</dbReference>
<dbReference type="GO" id="GO:0015344">
    <property type="term" value="F:siderophore uptake transmembrane transporter activity"/>
    <property type="evidence" value="ECO:0007669"/>
    <property type="project" value="TreeGrafter"/>
</dbReference>
<keyword evidence="6 14" id="KW-0812">Transmembrane</keyword>
<evidence type="ECO:0000256" key="10">
    <source>
        <dbReference type="ARBA" id="ARBA00023077"/>
    </source>
</evidence>
<dbReference type="FunFam" id="2.170.130.10:FF:000001">
    <property type="entry name" value="Catecholate siderophore TonB-dependent receptor"/>
    <property type="match status" value="1"/>
</dbReference>
<comment type="similarity">
    <text evidence="2 14 15">Belongs to the TonB-dependent receptor family.</text>
</comment>
<keyword evidence="8" id="KW-0408">Iron</keyword>
<comment type="caution">
    <text evidence="19">The sequence shown here is derived from an EMBL/GenBank/DDBJ whole genome shotgun (WGS) entry which is preliminary data.</text>
</comment>
<dbReference type="GO" id="GO:0015891">
    <property type="term" value="P:siderophore transport"/>
    <property type="evidence" value="ECO:0007669"/>
    <property type="project" value="InterPro"/>
</dbReference>
<dbReference type="Pfam" id="PF00593">
    <property type="entry name" value="TonB_dep_Rec_b-barrel"/>
    <property type="match status" value="1"/>
</dbReference>
<evidence type="ECO:0000256" key="12">
    <source>
        <dbReference type="ARBA" id="ARBA00023170"/>
    </source>
</evidence>
<dbReference type="InterPro" id="IPR037066">
    <property type="entry name" value="Plug_dom_sf"/>
</dbReference>
<evidence type="ECO:0000313" key="19">
    <source>
        <dbReference type="EMBL" id="KYO50240.1"/>
    </source>
</evidence>
<comment type="subcellular location">
    <subcellularLocation>
        <location evidence="1 14">Cell outer membrane</location>
        <topology evidence="1 14">Multi-pass membrane protein</topology>
    </subcellularLocation>
</comment>
<keyword evidence="3 14" id="KW-0813">Transport</keyword>
<evidence type="ECO:0000256" key="15">
    <source>
        <dbReference type="RuleBase" id="RU003357"/>
    </source>
</evidence>
<name>A0A162K0K4_9PROT</name>
<keyword evidence="5" id="KW-0410">Iron transport</keyword>
<dbReference type="GO" id="GO:0009279">
    <property type="term" value="C:cell outer membrane"/>
    <property type="evidence" value="ECO:0007669"/>
    <property type="project" value="UniProtKB-SubCell"/>
</dbReference>
<dbReference type="SUPFAM" id="SSF56935">
    <property type="entry name" value="Porins"/>
    <property type="match status" value="1"/>
</dbReference>
<evidence type="ECO:0000256" key="4">
    <source>
        <dbReference type="ARBA" id="ARBA00022452"/>
    </source>
</evidence>
<evidence type="ECO:0000259" key="17">
    <source>
        <dbReference type="Pfam" id="PF00593"/>
    </source>
</evidence>
<evidence type="ECO:0000256" key="5">
    <source>
        <dbReference type="ARBA" id="ARBA00022496"/>
    </source>
</evidence>
<evidence type="ECO:0000313" key="20">
    <source>
        <dbReference type="Proteomes" id="UP000075787"/>
    </source>
</evidence>
<dbReference type="PANTHER" id="PTHR32552">
    <property type="entry name" value="FERRICHROME IRON RECEPTOR-RELATED"/>
    <property type="match status" value="1"/>
</dbReference>
<dbReference type="NCBIfam" id="TIGR01783">
    <property type="entry name" value="TonB-siderophor"/>
    <property type="match status" value="1"/>
</dbReference>
<protein>
    <submittedName>
        <fullName evidence="19">Ferrichrome-iron receptor</fullName>
    </submittedName>
</protein>
<dbReference type="Pfam" id="PF07715">
    <property type="entry name" value="Plug"/>
    <property type="match status" value="1"/>
</dbReference>
<evidence type="ECO:0000256" key="1">
    <source>
        <dbReference type="ARBA" id="ARBA00004571"/>
    </source>
</evidence>
<dbReference type="PANTHER" id="PTHR32552:SF68">
    <property type="entry name" value="FERRICHROME OUTER MEMBRANE TRANSPORTER_PHAGE RECEPTOR"/>
    <property type="match status" value="1"/>
</dbReference>
<dbReference type="Proteomes" id="UP000075787">
    <property type="component" value="Unassembled WGS sequence"/>
</dbReference>